<dbReference type="AlphaFoldDB" id="A0A128A3L0"/>
<organism evidence="1 2">
    <name type="scientific">Nitrosotalea devaniterrae</name>
    <dbReference type="NCBI Taxonomy" id="1078905"/>
    <lineage>
        <taxon>Archaea</taxon>
        <taxon>Nitrososphaerota</taxon>
        <taxon>Nitrososphaeria</taxon>
        <taxon>Nitrosotaleales</taxon>
        <taxon>Nitrosotaleaceae</taxon>
        <taxon>Nitrosotalea</taxon>
    </lineage>
</organism>
<keyword evidence="2" id="KW-1185">Reference proteome</keyword>
<reference evidence="2" key="1">
    <citation type="submission" date="2015-10" db="EMBL/GenBank/DDBJ databases">
        <authorList>
            <person name="Lehtovirta-Morley L.E."/>
            <person name="Vieille C."/>
        </authorList>
    </citation>
    <scope>NUCLEOTIDE SEQUENCE [LARGE SCALE GENOMIC DNA]</scope>
</reference>
<gene>
    <name evidence="1" type="ORF">NDEV_1152</name>
</gene>
<evidence type="ECO:0000313" key="1">
    <source>
        <dbReference type="EMBL" id="CUR51917.1"/>
    </source>
</evidence>
<dbReference type="Proteomes" id="UP000196239">
    <property type="component" value="Chromosome 1"/>
</dbReference>
<proteinExistence type="predicted"/>
<protein>
    <submittedName>
        <fullName evidence="1">Uncharacterized protein</fullName>
    </submittedName>
</protein>
<sequence length="137" mass="14920">MLLHFHGSYGLVVINLKPVEIVHNYTEVGCEIVTTTAKLDPQSNERYGTLSGIVVLAGGPANLSGPKSNYEVDVYTADGTTVVGKTFSDVNAHYSIQLLAGNYTVYVPDYPHKQTHFISVFSGKNTIFNIVYGTGYK</sequence>
<dbReference type="EMBL" id="LN890280">
    <property type="protein sequence ID" value="CUR51917.1"/>
    <property type="molecule type" value="Genomic_DNA"/>
</dbReference>
<accession>A0A128A3L0</accession>
<evidence type="ECO:0000313" key="2">
    <source>
        <dbReference type="Proteomes" id="UP000196239"/>
    </source>
</evidence>
<name>A0A128A3L0_9ARCH</name>
<dbReference type="KEGG" id="ndv:NDEV_1152"/>